<accession>I3S245</accession>
<feature type="transmembrane region" description="Helical" evidence="1">
    <location>
        <begin position="40"/>
        <end position="65"/>
    </location>
</feature>
<protein>
    <submittedName>
        <fullName evidence="2">Uncharacterized protein</fullName>
    </submittedName>
</protein>
<organism evidence="2">
    <name type="scientific">Lotus japonicus</name>
    <name type="common">Lotus corniculatus var. japonicus</name>
    <dbReference type="NCBI Taxonomy" id="34305"/>
    <lineage>
        <taxon>Eukaryota</taxon>
        <taxon>Viridiplantae</taxon>
        <taxon>Streptophyta</taxon>
        <taxon>Embryophyta</taxon>
        <taxon>Tracheophyta</taxon>
        <taxon>Spermatophyta</taxon>
        <taxon>Magnoliopsida</taxon>
        <taxon>eudicotyledons</taxon>
        <taxon>Gunneridae</taxon>
        <taxon>Pentapetalae</taxon>
        <taxon>rosids</taxon>
        <taxon>fabids</taxon>
        <taxon>Fabales</taxon>
        <taxon>Fabaceae</taxon>
        <taxon>Papilionoideae</taxon>
        <taxon>50 kb inversion clade</taxon>
        <taxon>NPAAA clade</taxon>
        <taxon>Hologalegina</taxon>
        <taxon>robinioid clade</taxon>
        <taxon>Loteae</taxon>
        <taxon>Lotus</taxon>
    </lineage>
</organism>
<evidence type="ECO:0000313" key="2">
    <source>
        <dbReference type="EMBL" id="AFK34337.1"/>
    </source>
</evidence>
<keyword evidence="1" id="KW-0812">Transmembrane</keyword>
<dbReference type="AlphaFoldDB" id="I3S245"/>
<proteinExistence type="evidence at transcript level"/>
<sequence length="76" mass="8926">MMYENILKPHKLPHSKELVLVFVNLHEMNGRRTRYSSSSLCAMCFTLIKLFHFFFNASCLTPFLLHSSLSFFLLLL</sequence>
<name>I3S245_LOTJA</name>
<keyword evidence="1" id="KW-1133">Transmembrane helix</keyword>
<dbReference type="EMBL" id="BT134542">
    <property type="protein sequence ID" value="AFK34337.1"/>
    <property type="molecule type" value="mRNA"/>
</dbReference>
<keyword evidence="1" id="KW-0472">Membrane</keyword>
<evidence type="ECO:0000256" key="1">
    <source>
        <dbReference type="SAM" id="Phobius"/>
    </source>
</evidence>
<reference evidence="2" key="1">
    <citation type="submission" date="2012-05" db="EMBL/GenBank/DDBJ databases">
        <authorList>
            <person name="Krishnakumar V."/>
            <person name="Cheung F."/>
            <person name="Xiao Y."/>
            <person name="Chan A."/>
            <person name="Moskal W.A."/>
            <person name="Town C.D."/>
        </authorList>
    </citation>
    <scope>NUCLEOTIDE SEQUENCE</scope>
</reference>